<gene>
    <name evidence="2" type="ORF">EV643_104370</name>
</gene>
<feature type="transmembrane region" description="Helical" evidence="1">
    <location>
        <begin position="478"/>
        <end position="498"/>
    </location>
</feature>
<feature type="transmembrane region" description="Helical" evidence="1">
    <location>
        <begin position="29"/>
        <end position="47"/>
    </location>
</feature>
<dbReference type="RefSeq" id="WP_133800033.1">
    <property type="nucleotide sequence ID" value="NZ_SNWQ01000004.1"/>
</dbReference>
<evidence type="ECO:0000313" key="3">
    <source>
        <dbReference type="Proteomes" id="UP000295388"/>
    </source>
</evidence>
<dbReference type="OrthoDB" id="3855595at2"/>
<feature type="transmembrane region" description="Helical" evidence="1">
    <location>
        <begin position="452"/>
        <end position="472"/>
    </location>
</feature>
<keyword evidence="3" id="KW-1185">Reference proteome</keyword>
<feature type="transmembrane region" description="Helical" evidence="1">
    <location>
        <begin position="570"/>
        <end position="589"/>
    </location>
</feature>
<keyword evidence="1" id="KW-1133">Transmembrane helix</keyword>
<feature type="transmembrane region" description="Helical" evidence="1">
    <location>
        <begin position="53"/>
        <end position="73"/>
    </location>
</feature>
<feature type="transmembrane region" description="Helical" evidence="1">
    <location>
        <begin position="322"/>
        <end position="338"/>
    </location>
</feature>
<feature type="transmembrane region" description="Helical" evidence="1">
    <location>
        <begin position="236"/>
        <end position="258"/>
    </location>
</feature>
<comment type="caution">
    <text evidence="2">The sequence shown here is derived from an EMBL/GenBank/DDBJ whole genome shotgun (WGS) entry which is preliminary data.</text>
</comment>
<feature type="transmembrane region" description="Helical" evidence="1">
    <location>
        <begin position="368"/>
        <end position="388"/>
    </location>
</feature>
<sequence length="756" mass="80820">MSQTAELSSPVAAAPPETDGRIGRRISDWTGALVLLVATAFYLGTAIRADLPVGSALAALAGLVLTQLLPGALIWRTIRPVKGWWIEDVMIGLAIGFMLAIGSQIVAGWTQQPWIDLAVPIVIVVALLGIRRTRNRISRVRTSRLPSWWMPLVCLIPLFNLKDLLGYYNYVPLTWASGYRSPHVDAYLHLAMAAELQHRGPVSFPWVQGTEMAYHWFGHAHVAQLATVSGAGLDEVIFRFLPALMPLTIVLVVAAAAVRLTGRAWAGPVAALLTMAGSELNLLGMYTPAFPVSPISPSLAPSIPLMIAIVVLLWLHARGEMSRVGLVMIPLLGIAAAGTKGSTIPLLVAGLGLAFVAMILVDRSRLRTLLVDGVLCVGTLVVAYVFVFRGSSSGLHVQFHDAAMQTPSITRLGAVTTTTMTISSLLAVLAIMARGTGLLWRLKTAAGRRDPITWVLLGGGLAGAFAVAVFTHPGLSQWYFARTGGPLLALGSALGLVVMVDDLGKRGRWAIALGVVLGPAMILLPVALVGEIRPNHGDLIHASKLIGLSLLILLVIGAVAAAITPRLRGAAIAAAVTCAILAGGVTIAVKGQFTTGVRPPLQPVAANQVQAVGRGQIEAARWIRDHSDINDLVMTNRHCTTPIEPKRCDSRRFVVGAFSERQMLVEAWTPTVEANDAGPNGRDSVFVDYWKPDILALNDGFVAHPDSEKAHRLQELGVRWIMVDFTRPHATTLEPLAKERMRNQEAAVYEMPPAGS</sequence>
<accession>A0A4R6KIF2</accession>
<feature type="transmembrane region" description="Helical" evidence="1">
    <location>
        <begin position="510"/>
        <end position="530"/>
    </location>
</feature>
<feature type="transmembrane region" description="Helical" evidence="1">
    <location>
        <begin position="298"/>
        <end position="315"/>
    </location>
</feature>
<feature type="transmembrane region" description="Helical" evidence="1">
    <location>
        <begin position="408"/>
        <end position="431"/>
    </location>
</feature>
<name>A0A4R6KIF2_9ACTN</name>
<keyword evidence="2" id="KW-0808">Transferase</keyword>
<reference evidence="2 3" key="1">
    <citation type="submission" date="2019-03" db="EMBL/GenBank/DDBJ databases">
        <title>Genomic Encyclopedia of Type Strains, Phase III (KMG-III): the genomes of soil and plant-associated and newly described type strains.</title>
        <authorList>
            <person name="Whitman W."/>
        </authorList>
    </citation>
    <scope>NUCLEOTIDE SEQUENCE [LARGE SCALE GENOMIC DNA]</scope>
    <source>
        <strain evidence="2 3">VKM Ac-2527</strain>
    </source>
</reference>
<dbReference type="AlphaFoldDB" id="A0A4R6KIF2"/>
<keyword evidence="1" id="KW-0472">Membrane</keyword>
<keyword evidence="1" id="KW-0812">Transmembrane</keyword>
<protein>
    <submittedName>
        <fullName evidence="2">4-amino-4-deoxy-L-arabinose transferase-like glycosyltransferase</fullName>
    </submittedName>
</protein>
<feature type="transmembrane region" description="Helical" evidence="1">
    <location>
        <begin position="542"/>
        <end position="563"/>
    </location>
</feature>
<dbReference type="EMBL" id="SNWQ01000004">
    <property type="protein sequence ID" value="TDO50870.1"/>
    <property type="molecule type" value="Genomic_DNA"/>
</dbReference>
<evidence type="ECO:0000313" key="2">
    <source>
        <dbReference type="EMBL" id="TDO50870.1"/>
    </source>
</evidence>
<dbReference type="GO" id="GO:0016740">
    <property type="term" value="F:transferase activity"/>
    <property type="evidence" value="ECO:0007669"/>
    <property type="project" value="UniProtKB-KW"/>
</dbReference>
<feature type="transmembrane region" description="Helical" evidence="1">
    <location>
        <begin position="344"/>
        <end position="361"/>
    </location>
</feature>
<organism evidence="2 3">
    <name type="scientific">Kribbella caucasensis</name>
    <dbReference type="NCBI Taxonomy" id="2512215"/>
    <lineage>
        <taxon>Bacteria</taxon>
        <taxon>Bacillati</taxon>
        <taxon>Actinomycetota</taxon>
        <taxon>Actinomycetes</taxon>
        <taxon>Propionibacteriales</taxon>
        <taxon>Kribbellaceae</taxon>
        <taxon>Kribbella</taxon>
    </lineage>
</organism>
<feature type="transmembrane region" description="Helical" evidence="1">
    <location>
        <begin position="113"/>
        <end position="130"/>
    </location>
</feature>
<evidence type="ECO:0000256" key="1">
    <source>
        <dbReference type="SAM" id="Phobius"/>
    </source>
</evidence>
<dbReference type="Proteomes" id="UP000295388">
    <property type="component" value="Unassembled WGS sequence"/>
</dbReference>
<proteinExistence type="predicted"/>
<feature type="transmembrane region" description="Helical" evidence="1">
    <location>
        <begin position="85"/>
        <end position="107"/>
    </location>
</feature>